<keyword evidence="12" id="KW-0560">Oxidoreductase</keyword>
<evidence type="ECO:0000256" key="9">
    <source>
        <dbReference type="ARBA" id="ARBA00022833"/>
    </source>
</evidence>
<dbReference type="OrthoDB" id="5876800at2759"/>
<dbReference type="InterPro" id="IPR050690">
    <property type="entry name" value="JHDM1_Histone_Demethylase"/>
</dbReference>
<evidence type="ECO:0000256" key="12">
    <source>
        <dbReference type="ARBA" id="ARBA00023002"/>
    </source>
</evidence>
<dbReference type="PANTHER" id="PTHR23123">
    <property type="entry name" value="PHD/F-BOX CONTAINING PROTEIN"/>
    <property type="match status" value="1"/>
</dbReference>
<keyword evidence="10" id="KW-0156">Chromatin regulator</keyword>
<proteinExistence type="inferred from homology"/>
<dbReference type="SUPFAM" id="SSF51197">
    <property type="entry name" value="Clavaminate synthase-like"/>
    <property type="match status" value="1"/>
</dbReference>
<feature type="domain" description="JmjC" evidence="22">
    <location>
        <begin position="190"/>
        <end position="360"/>
    </location>
</feature>
<comment type="cofactor">
    <cofactor evidence="1">
        <name>Fe(2+)</name>
        <dbReference type="ChEBI" id="CHEBI:29033"/>
    </cofactor>
</comment>
<dbReference type="SMART" id="SM00558">
    <property type="entry name" value="JmjC"/>
    <property type="match status" value="1"/>
</dbReference>
<comment type="function">
    <text evidence="2">Histone demethylase that specifically demethylates 'Lys-36' of histone H3, thereby playing a central role in histone code.</text>
</comment>
<dbReference type="GO" id="GO:0005634">
    <property type="term" value="C:nucleus"/>
    <property type="evidence" value="ECO:0007669"/>
    <property type="project" value="UniProtKB-SubCell"/>
</dbReference>
<evidence type="ECO:0000256" key="18">
    <source>
        <dbReference type="ARBA" id="ARBA00047915"/>
    </source>
</evidence>
<feature type="region of interest" description="Disordered" evidence="20">
    <location>
        <begin position="543"/>
        <end position="649"/>
    </location>
</feature>
<keyword evidence="8 19" id="KW-0863">Zinc-finger</keyword>
<evidence type="ECO:0000259" key="22">
    <source>
        <dbReference type="PROSITE" id="PS51184"/>
    </source>
</evidence>
<dbReference type="AlphaFoldDB" id="A0A163JV38"/>
<keyword evidence="7" id="KW-0479">Metal-binding</keyword>
<dbReference type="SUPFAM" id="SSF57903">
    <property type="entry name" value="FYVE/PHD zinc finger"/>
    <property type="match status" value="1"/>
</dbReference>
<evidence type="ECO:0000256" key="14">
    <source>
        <dbReference type="ARBA" id="ARBA00023015"/>
    </source>
</evidence>
<evidence type="ECO:0000256" key="10">
    <source>
        <dbReference type="ARBA" id="ARBA00022853"/>
    </source>
</evidence>
<protein>
    <recommendedName>
        <fullName evidence="6">JmjC domain-containing histone demethylation protein 1</fullName>
        <ecNumber evidence="5">1.14.11.27</ecNumber>
    </recommendedName>
    <alternativeName>
        <fullName evidence="17">[Histone-H3]-lysine-36 demethylase 1</fullName>
    </alternativeName>
</protein>
<keyword evidence="13" id="KW-0408">Iron</keyword>
<dbReference type="InterPro" id="IPR019786">
    <property type="entry name" value="Zinc_finger_PHD-type_CS"/>
</dbReference>
<comment type="subcellular location">
    <subcellularLocation>
        <location evidence="3">Nucleus</location>
    </subcellularLocation>
</comment>
<keyword evidence="15" id="KW-0804">Transcription</keyword>
<organism evidence="23">
    <name type="scientific">Absidia glauca</name>
    <name type="common">Pin mould</name>
    <dbReference type="NCBI Taxonomy" id="4829"/>
    <lineage>
        <taxon>Eukaryota</taxon>
        <taxon>Fungi</taxon>
        <taxon>Fungi incertae sedis</taxon>
        <taxon>Mucoromycota</taxon>
        <taxon>Mucoromycotina</taxon>
        <taxon>Mucoromycetes</taxon>
        <taxon>Mucorales</taxon>
        <taxon>Cunninghamellaceae</taxon>
        <taxon>Absidia</taxon>
    </lineage>
</organism>
<dbReference type="InterPro" id="IPR041070">
    <property type="entry name" value="JHD"/>
</dbReference>
<evidence type="ECO:0000256" key="3">
    <source>
        <dbReference type="ARBA" id="ARBA00004123"/>
    </source>
</evidence>
<dbReference type="InterPro" id="IPR001965">
    <property type="entry name" value="Znf_PHD"/>
</dbReference>
<dbReference type="Gene3D" id="2.60.120.650">
    <property type="entry name" value="Cupin"/>
    <property type="match status" value="1"/>
</dbReference>
<gene>
    <name evidence="23" type="primary">ABSGL_09396.1 scaffold 11175</name>
</gene>
<dbReference type="Pfam" id="PF02373">
    <property type="entry name" value="JmjC"/>
    <property type="match status" value="1"/>
</dbReference>
<evidence type="ECO:0000256" key="8">
    <source>
        <dbReference type="ARBA" id="ARBA00022771"/>
    </source>
</evidence>
<evidence type="ECO:0000256" key="20">
    <source>
        <dbReference type="SAM" id="MobiDB-lite"/>
    </source>
</evidence>
<dbReference type="STRING" id="4829.A0A163JV38"/>
<dbReference type="CDD" id="cd15489">
    <property type="entry name" value="PHD_SF"/>
    <property type="match status" value="1"/>
</dbReference>
<evidence type="ECO:0000256" key="17">
    <source>
        <dbReference type="ARBA" id="ARBA00031083"/>
    </source>
</evidence>
<evidence type="ECO:0000256" key="5">
    <source>
        <dbReference type="ARBA" id="ARBA00013246"/>
    </source>
</evidence>
<evidence type="ECO:0000256" key="7">
    <source>
        <dbReference type="ARBA" id="ARBA00022723"/>
    </source>
</evidence>
<evidence type="ECO:0000313" key="23">
    <source>
        <dbReference type="EMBL" id="SAM03555.1"/>
    </source>
</evidence>
<dbReference type="InterPro" id="IPR011011">
    <property type="entry name" value="Znf_FYVE_PHD"/>
</dbReference>
<comment type="similarity">
    <text evidence="4">Belongs to the JHDM1 histone demethylase family.</text>
</comment>
<evidence type="ECO:0000259" key="21">
    <source>
        <dbReference type="PROSITE" id="PS50016"/>
    </source>
</evidence>
<keyword evidence="11" id="KW-0223">Dioxygenase</keyword>
<feature type="region of interest" description="Disordered" evidence="20">
    <location>
        <begin position="487"/>
        <end position="506"/>
    </location>
</feature>
<dbReference type="OMA" id="KLCWYVG"/>
<dbReference type="GO" id="GO:0008270">
    <property type="term" value="F:zinc ion binding"/>
    <property type="evidence" value="ECO:0007669"/>
    <property type="project" value="UniProtKB-KW"/>
</dbReference>
<dbReference type="InterPro" id="IPR003347">
    <property type="entry name" value="JmjC_dom"/>
</dbReference>
<keyword evidence="24" id="KW-1185">Reference proteome</keyword>
<dbReference type="EMBL" id="LT554202">
    <property type="protein sequence ID" value="SAM03555.1"/>
    <property type="molecule type" value="Genomic_DNA"/>
</dbReference>
<reference evidence="23" key="1">
    <citation type="submission" date="2016-04" db="EMBL/GenBank/DDBJ databases">
        <authorList>
            <person name="Evans L.H."/>
            <person name="Alamgir A."/>
            <person name="Owens N."/>
            <person name="Weber N.D."/>
            <person name="Virtaneva K."/>
            <person name="Barbian K."/>
            <person name="Babar A."/>
            <person name="Rosenke K."/>
        </authorList>
    </citation>
    <scope>NUCLEOTIDE SEQUENCE [LARGE SCALE GENOMIC DNA]</scope>
    <source>
        <strain evidence="23">CBS 101.48</strain>
    </source>
</reference>
<feature type="domain" description="PHD-type" evidence="21">
    <location>
        <begin position="5"/>
        <end position="60"/>
    </location>
</feature>
<evidence type="ECO:0000256" key="6">
    <source>
        <dbReference type="ARBA" id="ARBA00015153"/>
    </source>
</evidence>
<evidence type="ECO:0000313" key="24">
    <source>
        <dbReference type="Proteomes" id="UP000078561"/>
    </source>
</evidence>
<evidence type="ECO:0000256" key="11">
    <source>
        <dbReference type="ARBA" id="ARBA00022964"/>
    </source>
</evidence>
<accession>A0A163JV38</accession>
<dbReference type="Proteomes" id="UP000078561">
    <property type="component" value="Unassembled WGS sequence"/>
</dbReference>
<dbReference type="PROSITE" id="PS51184">
    <property type="entry name" value="JMJC"/>
    <property type="match status" value="1"/>
</dbReference>
<evidence type="ECO:0000256" key="19">
    <source>
        <dbReference type="PROSITE-ProRule" id="PRU00146"/>
    </source>
</evidence>
<comment type="catalytic activity">
    <reaction evidence="18">
        <text>N(6),N(6)-dimethyl-L-lysyl(36)-[histone H3] + 2 2-oxoglutarate + 2 O2 = L-lysyl(36)-[histone H3] + 2 formaldehyde + 2 succinate + 2 CO2</text>
        <dbReference type="Rhea" id="RHEA:42032"/>
        <dbReference type="Rhea" id="RHEA-COMP:9785"/>
        <dbReference type="Rhea" id="RHEA-COMP:9787"/>
        <dbReference type="ChEBI" id="CHEBI:15379"/>
        <dbReference type="ChEBI" id="CHEBI:16526"/>
        <dbReference type="ChEBI" id="CHEBI:16810"/>
        <dbReference type="ChEBI" id="CHEBI:16842"/>
        <dbReference type="ChEBI" id="CHEBI:29969"/>
        <dbReference type="ChEBI" id="CHEBI:30031"/>
        <dbReference type="ChEBI" id="CHEBI:61976"/>
        <dbReference type="EC" id="1.14.11.27"/>
    </reaction>
</comment>
<dbReference type="PROSITE" id="PS50016">
    <property type="entry name" value="ZF_PHD_2"/>
    <property type="match status" value="1"/>
</dbReference>
<dbReference type="InterPro" id="IPR019787">
    <property type="entry name" value="Znf_PHD-finger"/>
</dbReference>
<evidence type="ECO:0000256" key="13">
    <source>
        <dbReference type="ARBA" id="ARBA00023004"/>
    </source>
</evidence>
<dbReference type="GO" id="GO:0140680">
    <property type="term" value="F:histone H3K36me/H3K36me2 demethylase activity"/>
    <property type="evidence" value="ECO:0007669"/>
    <property type="project" value="UniProtKB-EC"/>
</dbReference>
<keyword evidence="14" id="KW-0805">Transcription regulation</keyword>
<evidence type="ECO:0000256" key="15">
    <source>
        <dbReference type="ARBA" id="ARBA00023163"/>
    </source>
</evidence>
<name>A0A163JV38_ABSGL</name>
<dbReference type="EC" id="1.14.11.27" evidence="5"/>
<sequence length="649" mass="73070">MELCAESCPLCTEKDPVGSQYDTWLQCDACALWYHSDCLKIPAVDCDAIEIFHCPACVPTRGPSTVKPQPRKSKRDSVKLNYADMNEGLAGDEKIWGKLLSAKTFAPDRFKRYTGDQVTLERFRKQGLKEPFVINDKEQLDMKMPSSETTVADIAQAVGEDREVEVIDVATQSDIPGWTMGKWAEYYGNPDRDRIRNVISLEISGTDFANGIIRPKLVRDMDWIDHMWPEDLRPKEYPKVQLYCLMGTKDSYTDFHVDFGGTSVFYHIIRGSKVFYFIEPTTKNLKKYQKWSSSPEQSTTFLGDEVKSCYSVHLKAGNTMIIPTGWIHAVYTPEDALVIGGNFLHGLNIGTQLRIFDIEEATNVPVKFRFPYFKRINWYAAQNYNSTLRDNPKVLSIYELQGIMDLARWLQKDAAQLEDPSLTAQERRTIRADIPSSIDDPAALIDNLIYGVENAIVSLSKVKKHKSSHSSSKGDKHKVIKLKLKFGQTTDDHESSSSSSSPATTDAQKSKLILKLKQQDQPEAAAAISDEEYILDDLELNNHMEDDIGDSDDDEYQEDDDQDEFKPEMSILPIPKPTTARSTTRKRAAPIHSDDGYNSSGSDDDMGTSKRAAGGSSLSTKRTPLAKRAKPSAPPTSVKQRLLDRFVKR</sequence>
<keyword evidence="9" id="KW-0862">Zinc</keyword>
<dbReference type="PROSITE" id="PS01359">
    <property type="entry name" value="ZF_PHD_1"/>
    <property type="match status" value="1"/>
</dbReference>
<evidence type="ECO:0000256" key="2">
    <source>
        <dbReference type="ARBA" id="ARBA00003909"/>
    </source>
</evidence>
<keyword evidence="16" id="KW-0539">Nucleus</keyword>
<dbReference type="Pfam" id="PF17811">
    <property type="entry name" value="JHD"/>
    <property type="match status" value="1"/>
</dbReference>
<feature type="compositionally biased region" description="Acidic residues" evidence="20">
    <location>
        <begin position="547"/>
        <end position="563"/>
    </location>
</feature>
<dbReference type="InParanoid" id="A0A163JV38"/>
<evidence type="ECO:0000256" key="16">
    <source>
        <dbReference type="ARBA" id="ARBA00023242"/>
    </source>
</evidence>
<evidence type="ECO:0000256" key="1">
    <source>
        <dbReference type="ARBA" id="ARBA00001954"/>
    </source>
</evidence>
<evidence type="ECO:0000256" key="4">
    <source>
        <dbReference type="ARBA" id="ARBA00008037"/>
    </source>
</evidence>
<dbReference type="SMART" id="SM00249">
    <property type="entry name" value="PHD"/>
    <property type="match status" value="1"/>
</dbReference>